<feature type="compositionally biased region" description="Low complexity" evidence="1">
    <location>
        <begin position="147"/>
        <end position="163"/>
    </location>
</feature>
<protein>
    <recommendedName>
        <fullName evidence="2">PilZ domain-containing protein</fullName>
    </recommendedName>
</protein>
<keyword evidence="4" id="KW-1185">Reference proteome</keyword>
<dbReference type="Pfam" id="PF07238">
    <property type="entry name" value="PilZ"/>
    <property type="match status" value="1"/>
</dbReference>
<evidence type="ECO:0000259" key="2">
    <source>
        <dbReference type="Pfam" id="PF07238"/>
    </source>
</evidence>
<proteinExistence type="predicted"/>
<evidence type="ECO:0000313" key="4">
    <source>
        <dbReference type="Proteomes" id="UP001162891"/>
    </source>
</evidence>
<gene>
    <name evidence="3" type="ORF">AMOR_49080</name>
</gene>
<accession>A0ABM7X2A8</accession>
<feature type="domain" description="PilZ" evidence="2">
    <location>
        <begin position="191"/>
        <end position="293"/>
    </location>
</feature>
<dbReference type="Proteomes" id="UP001162891">
    <property type="component" value="Chromosome"/>
</dbReference>
<feature type="region of interest" description="Disordered" evidence="1">
    <location>
        <begin position="147"/>
        <end position="171"/>
    </location>
</feature>
<name>A0ABM7X2A8_9BACT</name>
<dbReference type="InterPro" id="IPR009875">
    <property type="entry name" value="PilZ_domain"/>
</dbReference>
<dbReference type="EMBL" id="AP025591">
    <property type="protein sequence ID" value="BDG05912.1"/>
    <property type="molecule type" value="Genomic_DNA"/>
</dbReference>
<evidence type="ECO:0000256" key="1">
    <source>
        <dbReference type="SAM" id="MobiDB-lite"/>
    </source>
</evidence>
<dbReference type="RefSeq" id="WP_248355108.1">
    <property type="nucleotide sequence ID" value="NZ_AP025591.1"/>
</dbReference>
<evidence type="ECO:0000313" key="3">
    <source>
        <dbReference type="EMBL" id="BDG05912.1"/>
    </source>
</evidence>
<sequence length="303" mass="30943">MNPAGAAAASRVLVVGSDADVSIALLLHLERAGHAVYCVPGPGDLDAFVRAAAPHVICLLLPAAPDGTWGSALTTAASAAKVGVRVVMVAPSREIVEPLAAVAGAESALARAEVLATPLVVLDRRLGGPLAAGPAAIVPPPPGVAGVRPGTAAGPPAAASRPAAEPPAPARPRASVDLMALIDEELVDEPRQRPVLTRVEVNVSLVSEHNFYVGATRRVDSGGVFIATALPPPTGTRLQVRLGLADGRKIDLEGEVSFIREKSATTGRQPSGCGVKLLNVPGWAVDAIDRFVLARQPIVYTPP</sequence>
<organism evidence="3 4">
    <name type="scientific">Anaeromyxobacter oryzae</name>
    <dbReference type="NCBI Taxonomy" id="2918170"/>
    <lineage>
        <taxon>Bacteria</taxon>
        <taxon>Pseudomonadati</taxon>
        <taxon>Myxococcota</taxon>
        <taxon>Myxococcia</taxon>
        <taxon>Myxococcales</taxon>
        <taxon>Cystobacterineae</taxon>
        <taxon>Anaeromyxobacteraceae</taxon>
        <taxon>Anaeromyxobacter</taxon>
    </lineage>
</organism>
<dbReference type="Gene3D" id="2.40.10.220">
    <property type="entry name" value="predicted glycosyltransferase like domains"/>
    <property type="match status" value="1"/>
</dbReference>
<reference evidence="4" key="1">
    <citation type="journal article" date="2022" name="Int. J. Syst. Evol. Microbiol.">
        <title>Anaeromyxobacter oryzae sp. nov., Anaeromyxobacter diazotrophicus sp. nov. and Anaeromyxobacter paludicola sp. nov., isolated from paddy soils.</title>
        <authorList>
            <person name="Itoh H."/>
            <person name="Xu Z."/>
            <person name="Mise K."/>
            <person name="Masuda Y."/>
            <person name="Ushijima N."/>
            <person name="Hayakawa C."/>
            <person name="Shiratori Y."/>
            <person name="Senoo K."/>
        </authorList>
    </citation>
    <scope>NUCLEOTIDE SEQUENCE [LARGE SCALE GENOMIC DNA]</scope>
    <source>
        <strain evidence="4">Red232</strain>
    </source>
</reference>